<dbReference type="GO" id="GO:0009252">
    <property type="term" value="P:peptidoglycan biosynthetic process"/>
    <property type="evidence" value="ECO:0007669"/>
    <property type="project" value="UniProtKB-UniRule"/>
</dbReference>
<dbReference type="Gene3D" id="3.30.1490.480">
    <property type="entry name" value="Endolytic murein transglycosylase"/>
    <property type="match status" value="1"/>
</dbReference>
<keyword evidence="7" id="KW-0997">Cell inner membrane</keyword>
<dbReference type="Proteomes" id="UP000095401">
    <property type="component" value="Chromosome"/>
</dbReference>
<keyword evidence="4 7" id="KW-0472">Membrane</keyword>
<evidence type="ECO:0000256" key="3">
    <source>
        <dbReference type="ARBA" id="ARBA00022989"/>
    </source>
</evidence>
<comment type="catalytic activity">
    <reaction evidence="7">
        <text>a peptidoglycan chain = a peptidoglycan chain with N-acetyl-1,6-anhydromuramyl-[peptide] at the reducing end + a peptidoglycan chain with N-acetylglucosamine at the non-reducing end.</text>
        <dbReference type="EC" id="4.2.2.29"/>
    </reaction>
</comment>
<dbReference type="Gene3D" id="3.30.160.60">
    <property type="entry name" value="Classic Zinc Finger"/>
    <property type="match status" value="1"/>
</dbReference>
<dbReference type="EC" id="4.2.2.29" evidence="7"/>
<dbReference type="CDD" id="cd08010">
    <property type="entry name" value="MltG_like"/>
    <property type="match status" value="1"/>
</dbReference>
<gene>
    <name evidence="7" type="primary">mltG</name>
    <name evidence="8" type="ORF">BI364_09115</name>
</gene>
<keyword evidence="3 7" id="KW-1133">Transmembrane helix</keyword>
<dbReference type="InterPro" id="IPR003770">
    <property type="entry name" value="MLTG-like"/>
</dbReference>
<dbReference type="GO" id="GO:0008932">
    <property type="term" value="F:lytic endotransglycosylase activity"/>
    <property type="evidence" value="ECO:0007669"/>
    <property type="project" value="UniProtKB-UniRule"/>
</dbReference>
<evidence type="ECO:0000256" key="7">
    <source>
        <dbReference type="HAMAP-Rule" id="MF_02065"/>
    </source>
</evidence>
<proteinExistence type="inferred from homology"/>
<dbReference type="HAMAP" id="MF_02065">
    <property type="entry name" value="MltG"/>
    <property type="match status" value="1"/>
</dbReference>
<accession>A0A1D8ITE5</accession>
<feature type="site" description="Important for catalytic activity" evidence="7">
    <location>
        <position position="216"/>
    </location>
</feature>
<protein>
    <recommendedName>
        <fullName evidence="7">Endolytic murein transglycosylase</fullName>
        <ecNumber evidence="7">4.2.2.29</ecNumber>
    </recommendedName>
    <alternativeName>
        <fullName evidence="7">Peptidoglycan lytic transglycosylase</fullName>
    </alternativeName>
    <alternativeName>
        <fullName evidence="7">Peptidoglycan polymerization terminase</fullName>
    </alternativeName>
</protein>
<dbReference type="PANTHER" id="PTHR30518:SF2">
    <property type="entry name" value="ENDOLYTIC MUREIN TRANSGLYCOSYLASE"/>
    <property type="match status" value="1"/>
</dbReference>
<dbReference type="GO" id="GO:0005886">
    <property type="term" value="C:plasma membrane"/>
    <property type="evidence" value="ECO:0007669"/>
    <property type="project" value="UniProtKB-UniRule"/>
</dbReference>
<evidence type="ECO:0000256" key="2">
    <source>
        <dbReference type="ARBA" id="ARBA00022692"/>
    </source>
</evidence>
<evidence type="ECO:0000256" key="4">
    <source>
        <dbReference type="ARBA" id="ARBA00023136"/>
    </source>
</evidence>
<dbReference type="AlphaFoldDB" id="A0A1D8ITE5"/>
<evidence type="ECO:0000256" key="6">
    <source>
        <dbReference type="ARBA" id="ARBA00023316"/>
    </source>
</evidence>
<dbReference type="KEGG" id="aprs:BI364_09115"/>
<organism evidence="8 9">
    <name type="scientific">Acidihalobacter yilgarnensis</name>
    <dbReference type="NCBI Taxonomy" id="2819280"/>
    <lineage>
        <taxon>Bacteria</taxon>
        <taxon>Pseudomonadati</taxon>
        <taxon>Pseudomonadota</taxon>
        <taxon>Gammaproteobacteria</taxon>
        <taxon>Chromatiales</taxon>
        <taxon>Ectothiorhodospiraceae</taxon>
        <taxon>Acidihalobacter</taxon>
    </lineage>
</organism>
<reference evidence="9" key="1">
    <citation type="submission" date="2016-09" db="EMBL/GenBank/DDBJ databases">
        <title>Acidihalobacter prosperus F5.</title>
        <authorList>
            <person name="Khaleque H.N."/>
            <person name="Ramsay J.P."/>
            <person name="Kaksonen A.H."/>
            <person name="Boxall N.J."/>
            <person name="Watkin E.L.J."/>
        </authorList>
    </citation>
    <scope>NUCLEOTIDE SEQUENCE [LARGE SCALE GENOMIC DNA]</scope>
    <source>
        <strain evidence="9">F5</strain>
    </source>
</reference>
<dbReference type="GO" id="GO:0071555">
    <property type="term" value="P:cell wall organization"/>
    <property type="evidence" value="ECO:0007669"/>
    <property type="project" value="UniProtKB-KW"/>
</dbReference>
<comment type="similarity">
    <text evidence="7">Belongs to the transglycosylase MltG family.</text>
</comment>
<comment type="function">
    <text evidence="7">Functions as a peptidoglycan terminase that cleaves nascent peptidoglycan strands endolytically to terminate their elongation.</text>
</comment>
<keyword evidence="9" id="KW-1185">Reference proteome</keyword>
<evidence type="ECO:0000256" key="5">
    <source>
        <dbReference type="ARBA" id="ARBA00023239"/>
    </source>
</evidence>
<keyword evidence="6 7" id="KW-0961">Cell wall biogenesis/degradation</keyword>
<keyword evidence="1 7" id="KW-1003">Cell membrane</keyword>
<evidence type="ECO:0000313" key="9">
    <source>
        <dbReference type="Proteomes" id="UP000095401"/>
    </source>
</evidence>
<dbReference type="Pfam" id="PF02618">
    <property type="entry name" value="YceG"/>
    <property type="match status" value="1"/>
</dbReference>
<dbReference type="PANTHER" id="PTHR30518">
    <property type="entry name" value="ENDOLYTIC MUREIN TRANSGLYCOSYLASE"/>
    <property type="match status" value="1"/>
</dbReference>
<name>A0A1D8ITE5_9GAMM</name>
<dbReference type="NCBIfam" id="TIGR00247">
    <property type="entry name" value="endolytic transglycosylase MltG"/>
    <property type="match status" value="1"/>
</dbReference>
<keyword evidence="2 7" id="KW-0812">Transmembrane</keyword>
<evidence type="ECO:0000256" key="1">
    <source>
        <dbReference type="ARBA" id="ARBA00022475"/>
    </source>
</evidence>
<sequence>MRKPVPMLALVLVLILAIPLGMGWRYLHTPLSLATGSAEFKVPAGSTARQVAIRLHALHILPRPNWWLLYARFTRQAGHIQSGDYALREGMTPLDLLDALVSGRTVQYSITLVDGWTFAQVMRVLNADPHIEHTLKPADYADLIHRMGGPKGMSPEGWFYPNTYFFSNGASDLSILHRAYRAMQRDLDSAWTGRAANLPIKTPYDALILASIVEKETGSAQERPLVASVFINRMRLGMRLQSDPTVIYGLGKRYHGDLTFKGLRSNTPYNTYVHAGLPPTPIALPSGAAIQSVLHPADSHYLYFVATGKGTHVFSKTYAEQQKAVIKYQLGGNAARYPAGEAKAGGAS</sequence>
<evidence type="ECO:0000313" key="8">
    <source>
        <dbReference type="EMBL" id="AOU99645.1"/>
    </source>
</evidence>
<keyword evidence="5 7" id="KW-0456">Lyase</keyword>
<dbReference type="EMBL" id="CP017415">
    <property type="protein sequence ID" value="AOU99645.1"/>
    <property type="molecule type" value="Genomic_DNA"/>
</dbReference>